<dbReference type="InterPro" id="IPR001128">
    <property type="entry name" value="Cyt_P450"/>
</dbReference>
<dbReference type="GO" id="GO:0020037">
    <property type="term" value="F:heme binding"/>
    <property type="evidence" value="ECO:0007669"/>
    <property type="project" value="InterPro"/>
</dbReference>
<dbReference type="OrthoDB" id="1844152at2759"/>
<accession>A0A397TRN9</accession>
<keyword evidence="6" id="KW-0503">Monooxygenase</keyword>
<evidence type="ECO:0000256" key="6">
    <source>
        <dbReference type="RuleBase" id="RU000461"/>
    </source>
</evidence>
<evidence type="ECO:0000256" key="5">
    <source>
        <dbReference type="PIRSR" id="PIRSR602403-1"/>
    </source>
</evidence>
<dbReference type="STRING" id="44941.A0A397TRN9"/>
<comment type="cofactor">
    <cofactor evidence="1 5">
        <name>heme</name>
        <dbReference type="ChEBI" id="CHEBI:30413"/>
    </cofactor>
</comment>
<keyword evidence="3 5" id="KW-0479">Metal-binding</keyword>
<name>A0A397TRN9_9GLOM</name>
<evidence type="ECO:0000313" key="7">
    <source>
        <dbReference type="EMBL" id="RIB00101.1"/>
    </source>
</evidence>
<evidence type="ECO:0000256" key="1">
    <source>
        <dbReference type="ARBA" id="ARBA00001971"/>
    </source>
</evidence>
<dbReference type="GO" id="GO:0004497">
    <property type="term" value="F:monooxygenase activity"/>
    <property type="evidence" value="ECO:0007669"/>
    <property type="project" value="UniProtKB-KW"/>
</dbReference>
<organism evidence="7 8">
    <name type="scientific">Gigaspora rosea</name>
    <dbReference type="NCBI Taxonomy" id="44941"/>
    <lineage>
        <taxon>Eukaryota</taxon>
        <taxon>Fungi</taxon>
        <taxon>Fungi incertae sedis</taxon>
        <taxon>Mucoromycota</taxon>
        <taxon>Glomeromycotina</taxon>
        <taxon>Glomeromycetes</taxon>
        <taxon>Diversisporales</taxon>
        <taxon>Gigasporaceae</taxon>
        <taxon>Gigaspora</taxon>
    </lineage>
</organism>
<comment type="caution">
    <text evidence="7">The sequence shown here is derived from an EMBL/GenBank/DDBJ whole genome shotgun (WGS) entry which is preliminary data.</text>
</comment>
<dbReference type="SUPFAM" id="SSF48264">
    <property type="entry name" value="Cytochrome P450"/>
    <property type="match status" value="1"/>
</dbReference>
<dbReference type="InterPro" id="IPR002403">
    <property type="entry name" value="Cyt_P450_E_grp-IV"/>
</dbReference>
<evidence type="ECO:0000256" key="3">
    <source>
        <dbReference type="ARBA" id="ARBA00022723"/>
    </source>
</evidence>
<protein>
    <submittedName>
        <fullName evidence="7">Cytochrome P450</fullName>
    </submittedName>
</protein>
<dbReference type="InterPro" id="IPR036396">
    <property type="entry name" value="Cyt_P450_sf"/>
</dbReference>
<evidence type="ECO:0000256" key="4">
    <source>
        <dbReference type="ARBA" id="ARBA00023004"/>
    </source>
</evidence>
<dbReference type="GO" id="GO:0005506">
    <property type="term" value="F:iron ion binding"/>
    <property type="evidence" value="ECO:0007669"/>
    <property type="project" value="InterPro"/>
</dbReference>
<dbReference type="InterPro" id="IPR017972">
    <property type="entry name" value="Cyt_P450_CS"/>
</dbReference>
<dbReference type="Pfam" id="PF00067">
    <property type="entry name" value="p450"/>
    <property type="match status" value="1"/>
</dbReference>
<dbReference type="Proteomes" id="UP000266673">
    <property type="component" value="Unassembled WGS sequence"/>
</dbReference>
<proteinExistence type="inferred from homology"/>
<gene>
    <name evidence="7" type="ORF">C2G38_1338935</name>
</gene>
<keyword evidence="4 5" id="KW-0408">Iron</keyword>
<dbReference type="AlphaFoldDB" id="A0A397TRN9"/>
<sequence>MDILSRMMIGQLPLRNSLDRHKNIFIQRCKPIVEERILQRKELVYATNNSTAKLLTSVFFDYGGRPELWKELYEEQLKIHNESNGNLSIDYVNKMVKLDCYIKESFRHSIDIATMPHMLIADSYTFNNGTTIPRGRDIYLYIKDTNFNNKFYGETSDDFQPKRHMTSYSDGKIVHSPTTKLDDSFMVFGGGKHACPGRFYAVNAIKIFLHESFLRYNIRTESGKIEPPKIISCYSTSSESGLVFENRNL</sequence>
<dbReference type="EMBL" id="QKWP01005304">
    <property type="protein sequence ID" value="RIB00101.1"/>
    <property type="molecule type" value="Genomic_DNA"/>
</dbReference>
<dbReference type="PANTHER" id="PTHR46206">
    <property type="entry name" value="CYTOCHROME P450"/>
    <property type="match status" value="1"/>
</dbReference>
<dbReference type="PRINTS" id="PR00465">
    <property type="entry name" value="EP450IV"/>
</dbReference>
<keyword evidence="5 6" id="KW-0349">Heme</keyword>
<keyword evidence="6" id="KW-0560">Oxidoreductase</keyword>
<evidence type="ECO:0000313" key="8">
    <source>
        <dbReference type="Proteomes" id="UP000266673"/>
    </source>
</evidence>
<dbReference type="GO" id="GO:0016705">
    <property type="term" value="F:oxidoreductase activity, acting on paired donors, with incorporation or reduction of molecular oxygen"/>
    <property type="evidence" value="ECO:0007669"/>
    <property type="project" value="InterPro"/>
</dbReference>
<keyword evidence="8" id="KW-1185">Reference proteome</keyword>
<evidence type="ECO:0000256" key="2">
    <source>
        <dbReference type="ARBA" id="ARBA00010617"/>
    </source>
</evidence>
<dbReference type="PROSITE" id="PS00086">
    <property type="entry name" value="CYTOCHROME_P450"/>
    <property type="match status" value="1"/>
</dbReference>
<feature type="binding site" description="axial binding residue" evidence="5">
    <location>
        <position position="195"/>
    </location>
    <ligand>
        <name>heme</name>
        <dbReference type="ChEBI" id="CHEBI:30413"/>
    </ligand>
    <ligandPart>
        <name>Fe</name>
        <dbReference type="ChEBI" id="CHEBI:18248"/>
    </ligandPart>
</feature>
<reference evidence="7 8" key="1">
    <citation type="submission" date="2018-06" db="EMBL/GenBank/DDBJ databases">
        <title>Comparative genomics reveals the genomic features of Rhizophagus irregularis, R. cerebriforme, R. diaphanum and Gigaspora rosea, and their symbiotic lifestyle signature.</title>
        <authorList>
            <person name="Morin E."/>
            <person name="San Clemente H."/>
            <person name="Chen E.C.H."/>
            <person name="De La Providencia I."/>
            <person name="Hainaut M."/>
            <person name="Kuo A."/>
            <person name="Kohler A."/>
            <person name="Murat C."/>
            <person name="Tang N."/>
            <person name="Roy S."/>
            <person name="Loubradou J."/>
            <person name="Henrissat B."/>
            <person name="Grigoriev I.V."/>
            <person name="Corradi N."/>
            <person name="Roux C."/>
            <person name="Martin F.M."/>
        </authorList>
    </citation>
    <scope>NUCLEOTIDE SEQUENCE [LARGE SCALE GENOMIC DNA]</scope>
    <source>
        <strain evidence="7 8">DAOM 194757</strain>
    </source>
</reference>
<dbReference type="Gene3D" id="1.10.630.10">
    <property type="entry name" value="Cytochrome P450"/>
    <property type="match status" value="1"/>
</dbReference>
<comment type="similarity">
    <text evidence="2 6">Belongs to the cytochrome P450 family.</text>
</comment>